<evidence type="ECO:0000256" key="2">
    <source>
        <dbReference type="ARBA" id="ARBA00022801"/>
    </source>
</evidence>
<keyword evidence="2 3" id="KW-0378">Hydrolase</keyword>
<dbReference type="PANTHER" id="PTHR11559">
    <property type="entry name" value="CARBOXYLESTERASE"/>
    <property type="match status" value="1"/>
</dbReference>
<dbReference type="AlphaFoldDB" id="A0A0D7AY28"/>
<dbReference type="STRING" id="1314674.A0A0D7AY28"/>
<dbReference type="PROSITE" id="PS00122">
    <property type="entry name" value="CARBOXYLESTERASE_B_1"/>
    <property type="match status" value="1"/>
</dbReference>
<dbReference type="SUPFAM" id="SSF53474">
    <property type="entry name" value="alpha/beta-Hydrolases"/>
    <property type="match status" value="1"/>
</dbReference>
<dbReference type="Gene3D" id="3.40.50.1820">
    <property type="entry name" value="alpha/beta hydrolase"/>
    <property type="match status" value="1"/>
</dbReference>
<keyword evidence="3" id="KW-0732">Signal</keyword>
<dbReference type="OrthoDB" id="408631at2759"/>
<reference evidence="5 6" key="1">
    <citation type="journal article" date="2015" name="Fungal Genet. Biol.">
        <title>Evolution of novel wood decay mechanisms in Agaricales revealed by the genome sequences of Fistulina hepatica and Cylindrobasidium torrendii.</title>
        <authorList>
            <person name="Floudas D."/>
            <person name="Held B.W."/>
            <person name="Riley R."/>
            <person name="Nagy L.G."/>
            <person name="Koehler G."/>
            <person name="Ransdell A.S."/>
            <person name="Younus H."/>
            <person name="Chow J."/>
            <person name="Chiniquy J."/>
            <person name="Lipzen A."/>
            <person name="Tritt A."/>
            <person name="Sun H."/>
            <person name="Haridas S."/>
            <person name="LaButti K."/>
            <person name="Ohm R.A."/>
            <person name="Kues U."/>
            <person name="Blanchette R.A."/>
            <person name="Grigoriev I.V."/>
            <person name="Minto R.E."/>
            <person name="Hibbett D.S."/>
        </authorList>
    </citation>
    <scope>NUCLEOTIDE SEQUENCE [LARGE SCALE GENOMIC DNA]</scope>
    <source>
        <strain evidence="5 6">FP15055 ss-10</strain>
    </source>
</reference>
<keyword evidence="6" id="KW-1185">Reference proteome</keyword>
<evidence type="ECO:0000313" key="6">
    <source>
        <dbReference type="Proteomes" id="UP000054007"/>
    </source>
</evidence>
<dbReference type="InterPro" id="IPR002018">
    <property type="entry name" value="CarbesteraseB"/>
</dbReference>
<dbReference type="InterPro" id="IPR050309">
    <property type="entry name" value="Type-B_Carboxylest/Lipase"/>
</dbReference>
<dbReference type="GO" id="GO:0016787">
    <property type="term" value="F:hydrolase activity"/>
    <property type="evidence" value="ECO:0007669"/>
    <property type="project" value="UniProtKB-KW"/>
</dbReference>
<feature type="chain" id="PRO_5005115269" description="Carboxylic ester hydrolase" evidence="3">
    <location>
        <begin position="17"/>
        <end position="547"/>
    </location>
</feature>
<dbReference type="EMBL" id="KN880740">
    <property type="protein sequence ID" value="KIY62880.1"/>
    <property type="molecule type" value="Genomic_DNA"/>
</dbReference>
<sequence>MFPVWILAVLSQTCYGSPTKRDIVSEVTVKLDDAMVTGVSNATTLVDSFLGIPFGKPPVGNLRFSLPQAVDAYTGAVNATTYGPACPQQLAKVPTLPDVPGLEYVQAVFDAATSSSLADDEDCLSINVLRPSGVNDTSNLPVVAWIYGGGFQEGSTAATDGSGIVSRSIQLGEPVIYVSMNYRVSAFGFLAGQEVKDAGVGNLGLHDQRLALKWIQKYILSFGGDPNKVTIWGESAGAISVSLHMVMKDGDNEGLFRAAFMNSGSPGSMSDITAGQADYDTLVDKTGCSSEADTLACLRAVDYDTLKAAVDESPFIFDYQALSLPWRPRVDGVLFSDEPQTLVTAGKVSAVPIVNGDCDDEGTLFSFSQLNVTTDDEFRTYVGEIYFKDKASDKDLDAVMESYPSELTAGSPFDTGDKNALTPQFKRLAAFQGDAVFQAPRRFFLRALEGNSNSDIWTFAHKTMKSTPYLGAFHSSDLLDAYGGGPLAEYVIHFVNNLDPNGGNSPAWPRWTSAGAQMLAFSDTGVTVIKDTYRQEAMEKINAIMAK</sequence>
<accession>A0A0D7AY28</accession>
<dbReference type="InterPro" id="IPR029058">
    <property type="entry name" value="AB_hydrolase_fold"/>
</dbReference>
<feature type="signal peptide" evidence="3">
    <location>
        <begin position="1"/>
        <end position="16"/>
    </location>
</feature>
<evidence type="ECO:0000256" key="3">
    <source>
        <dbReference type="RuleBase" id="RU361235"/>
    </source>
</evidence>
<evidence type="ECO:0000259" key="4">
    <source>
        <dbReference type="Pfam" id="PF00135"/>
    </source>
</evidence>
<dbReference type="ESTHER" id="9homo-a0a0d7ay28">
    <property type="family name" value="Fungal_carboxylesterase_lipase"/>
</dbReference>
<evidence type="ECO:0000256" key="1">
    <source>
        <dbReference type="ARBA" id="ARBA00005964"/>
    </source>
</evidence>
<proteinExistence type="inferred from homology"/>
<feature type="domain" description="Carboxylesterase type B" evidence="4">
    <location>
        <begin position="28"/>
        <end position="533"/>
    </location>
</feature>
<name>A0A0D7AY28_9AGAR</name>
<feature type="non-terminal residue" evidence="5">
    <location>
        <position position="1"/>
    </location>
</feature>
<dbReference type="EC" id="3.1.1.-" evidence="3"/>
<dbReference type="Pfam" id="PF00135">
    <property type="entry name" value="COesterase"/>
    <property type="match status" value="1"/>
</dbReference>
<gene>
    <name evidence="5" type="ORF">CYLTODRAFT_404030</name>
</gene>
<protein>
    <recommendedName>
        <fullName evidence="3">Carboxylic ester hydrolase</fullName>
        <ecNumber evidence="3">3.1.1.-</ecNumber>
    </recommendedName>
</protein>
<comment type="similarity">
    <text evidence="1 3">Belongs to the type-B carboxylesterase/lipase family.</text>
</comment>
<dbReference type="InterPro" id="IPR019826">
    <property type="entry name" value="Carboxylesterase_B_AS"/>
</dbReference>
<evidence type="ECO:0000313" key="5">
    <source>
        <dbReference type="EMBL" id="KIY62880.1"/>
    </source>
</evidence>
<organism evidence="5 6">
    <name type="scientific">Cylindrobasidium torrendii FP15055 ss-10</name>
    <dbReference type="NCBI Taxonomy" id="1314674"/>
    <lineage>
        <taxon>Eukaryota</taxon>
        <taxon>Fungi</taxon>
        <taxon>Dikarya</taxon>
        <taxon>Basidiomycota</taxon>
        <taxon>Agaricomycotina</taxon>
        <taxon>Agaricomycetes</taxon>
        <taxon>Agaricomycetidae</taxon>
        <taxon>Agaricales</taxon>
        <taxon>Marasmiineae</taxon>
        <taxon>Physalacriaceae</taxon>
        <taxon>Cylindrobasidium</taxon>
    </lineage>
</organism>
<dbReference type="Proteomes" id="UP000054007">
    <property type="component" value="Unassembled WGS sequence"/>
</dbReference>